<protein>
    <submittedName>
        <fullName evidence="4">DNA polymerase V</fullName>
    </submittedName>
</protein>
<dbReference type="Proteomes" id="UP000652691">
    <property type="component" value="Unassembled WGS sequence"/>
</dbReference>
<organism evidence="3 5">
    <name type="scientific">Acinetobacter courvalinii</name>
    <dbReference type="NCBI Taxonomy" id="280147"/>
    <lineage>
        <taxon>Bacteria</taxon>
        <taxon>Pseudomonadati</taxon>
        <taxon>Pseudomonadota</taxon>
        <taxon>Gammaproteobacteria</taxon>
        <taxon>Moraxellales</taxon>
        <taxon>Moraxellaceae</taxon>
        <taxon>Acinetobacter</taxon>
    </lineage>
</organism>
<dbReference type="InterPro" id="IPR050077">
    <property type="entry name" value="LexA_repressor"/>
</dbReference>
<dbReference type="AlphaFoldDB" id="N9R0D5"/>
<dbReference type="InterPro" id="IPR039418">
    <property type="entry name" value="LexA-like"/>
</dbReference>
<dbReference type="STRING" id="1217698.F888_03629"/>
<reference evidence="4 6" key="2">
    <citation type="journal article" date="2014" name="Int. J. Syst. Evol. Microbiol.">
        <title>Complete genome sequence of Corynebacterium casei LMG S-19264T (=DSM 44701T), isolated from a smear-ripened cheese.</title>
        <authorList>
            <consortium name="US DOE Joint Genome Institute (JGI-PGF)"/>
            <person name="Walter F."/>
            <person name="Albersmeier A."/>
            <person name="Kalinowski J."/>
            <person name="Ruckert C."/>
        </authorList>
    </citation>
    <scope>NUCLEOTIDE SEQUENCE [LARGE SCALE GENOMIC DNA]</scope>
    <source>
        <strain evidence="4 6">CCM 8635</strain>
    </source>
</reference>
<dbReference type="Gene3D" id="2.10.109.10">
    <property type="entry name" value="Umud Fragment, subunit A"/>
    <property type="match status" value="1"/>
</dbReference>
<dbReference type="RefSeq" id="WP_005289163.1">
    <property type="nucleotide sequence ID" value="NZ_BMDA01000003.1"/>
</dbReference>
<sequence length="192" mass="21575">MNTILKHGGARAGAGRKRTSEETQVIRVPASQVLYIRKYIEQVKQQAAGDIYPGSLIQVDPQTLLAIPVAEERLSAGFPSPAQDYVDKSIDMNQHLIMNPTATFIAKVNSSSLRDIGIDIDDEVIVDRSLEAKHRDIVLALIDNDFTLKRLMIEGNKRWLKAENPEYPDIHLKDGQQLIIWGVVTRCVKKFK</sequence>
<evidence type="ECO:0000313" key="6">
    <source>
        <dbReference type="Proteomes" id="UP000652691"/>
    </source>
</evidence>
<dbReference type="Pfam" id="PF00717">
    <property type="entry name" value="Peptidase_S24"/>
    <property type="match status" value="1"/>
</dbReference>
<accession>N9R0D5</accession>
<feature type="domain" description="Peptidase S24/S26A/S26B/S26C" evidence="2">
    <location>
        <begin position="69"/>
        <end position="184"/>
    </location>
</feature>
<evidence type="ECO:0000259" key="2">
    <source>
        <dbReference type="Pfam" id="PF00717"/>
    </source>
</evidence>
<dbReference type="PATRIC" id="fig|1217698.3.peg.3535"/>
<evidence type="ECO:0000313" key="5">
    <source>
        <dbReference type="Proteomes" id="UP000013200"/>
    </source>
</evidence>
<dbReference type="PANTHER" id="PTHR33516:SF2">
    <property type="entry name" value="LEXA REPRESSOR-RELATED"/>
    <property type="match status" value="1"/>
</dbReference>
<dbReference type="NCBIfam" id="NF007621">
    <property type="entry name" value="PRK10276.1"/>
    <property type="match status" value="1"/>
</dbReference>
<feature type="region of interest" description="Disordered" evidence="1">
    <location>
        <begin position="1"/>
        <end position="20"/>
    </location>
</feature>
<dbReference type="HOGENOM" id="CLU_066192_0_0_6"/>
<dbReference type="InterPro" id="IPR036286">
    <property type="entry name" value="LexA/Signal_pep-like_sf"/>
</dbReference>
<keyword evidence="5" id="KW-1185">Reference proteome</keyword>
<dbReference type="CDD" id="cd06529">
    <property type="entry name" value="S24_LexA-like"/>
    <property type="match status" value="1"/>
</dbReference>
<reference evidence="3 5" key="1">
    <citation type="submission" date="2013-02" db="EMBL/GenBank/DDBJ databases">
        <title>The Genome Sequence of Acinetobacter sp. NIPH 3623.</title>
        <authorList>
            <consortium name="The Broad Institute Genome Sequencing Platform"/>
            <consortium name="The Broad Institute Genome Sequencing Center for Infectious Disease"/>
            <person name="Cerqueira G."/>
            <person name="Feldgarden M."/>
            <person name="Courvalin P."/>
            <person name="Perichon B."/>
            <person name="Grillot-Courvalin C."/>
            <person name="Clermont D."/>
            <person name="Rocha E."/>
            <person name="Yoon E.-J."/>
            <person name="Nemec A."/>
            <person name="Walker B."/>
            <person name="Young S.K."/>
            <person name="Zeng Q."/>
            <person name="Gargeya S."/>
            <person name="Fitzgerald M."/>
            <person name="Haas B."/>
            <person name="Abouelleil A."/>
            <person name="Alvarado L."/>
            <person name="Arachchi H.M."/>
            <person name="Berlin A.M."/>
            <person name="Chapman S.B."/>
            <person name="Dewar J."/>
            <person name="Goldberg J."/>
            <person name="Griggs A."/>
            <person name="Gujja S."/>
            <person name="Hansen M."/>
            <person name="Howarth C."/>
            <person name="Imamovic A."/>
            <person name="Larimer J."/>
            <person name="McCowan C."/>
            <person name="Murphy C."/>
            <person name="Neiman D."/>
            <person name="Pearson M."/>
            <person name="Priest M."/>
            <person name="Roberts A."/>
            <person name="Saif S."/>
            <person name="Shea T."/>
            <person name="Sisk P."/>
            <person name="Sykes S."/>
            <person name="Wortman J."/>
            <person name="Nusbaum C."/>
            <person name="Birren B."/>
        </authorList>
    </citation>
    <scope>NUCLEOTIDE SEQUENCE [LARGE SCALE GENOMIC DNA]</scope>
    <source>
        <strain evidence="3 5">NIPH 3623</strain>
    </source>
</reference>
<proteinExistence type="predicted"/>
<dbReference type="InterPro" id="IPR015927">
    <property type="entry name" value="Peptidase_S24_S26A/B/C"/>
</dbReference>
<dbReference type="Proteomes" id="UP000013200">
    <property type="component" value="Unassembled WGS sequence"/>
</dbReference>
<evidence type="ECO:0000256" key="1">
    <source>
        <dbReference type="SAM" id="MobiDB-lite"/>
    </source>
</evidence>
<reference evidence="4" key="3">
    <citation type="submission" date="2024-03" db="EMBL/GenBank/DDBJ databases">
        <authorList>
            <person name="Sun Q."/>
            <person name="Sedlacek I."/>
        </authorList>
    </citation>
    <scope>NUCLEOTIDE SEQUENCE</scope>
    <source>
        <strain evidence="4">CCM 8635</strain>
    </source>
</reference>
<dbReference type="EMBL" id="BMDA01000003">
    <property type="protein sequence ID" value="GGH39129.1"/>
    <property type="molecule type" value="Genomic_DNA"/>
</dbReference>
<evidence type="ECO:0000313" key="3">
    <source>
        <dbReference type="EMBL" id="ENX35796.1"/>
    </source>
</evidence>
<dbReference type="EMBL" id="APSA01000018">
    <property type="protein sequence ID" value="ENX35796.1"/>
    <property type="molecule type" value="Genomic_DNA"/>
</dbReference>
<evidence type="ECO:0000313" key="4">
    <source>
        <dbReference type="EMBL" id="GGH39129.1"/>
    </source>
</evidence>
<name>N9R0D5_9GAMM</name>
<dbReference type="PANTHER" id="PTHR33516">
    <property type="entry name" value="LEXA REPRESSOR"/>
    <property type="match status" value="1"/>
</dbReference>
<dbReference type="SUPFAM" id="SSF51306">
    <property type="entry name" value="LexA/Signal peptidase"/>
    <property type="match status" value="1"/>
</dbReference>
<gene>
    <name evidence="4" type="primary">umuD</name>
    <name evidence="3" type="ORF">F888_03629</name>
    <name evidence="4" type="ORF">GCM10007354_24710</name>
</gene>
<dbReference type="GeneID" id="80105052"/>
<comment type="caution">
    <text evidence="3">The sequence shown here is derived from an EMBL/GenBank/DDBJ whole genome shotgun (WGS) entry which is preliminary data.</text>
</comment>